<feature type="region of interest" description="Disordered" evidence="1">
    <location>
        <begin position="348"/>
        <end position="442"/>
    </location>
</feature>
<feature type="compositionally biased region" description="Low complexity" evidence="1">
    <location>
        <begin position="1"/>
        <end position="15"/>
    </location>
</feature>
<dbReference type="STRING" id="91626.A0A0C9MWI5"/>
<accession>A0A0C9MWI5</accession>
<feature type="region of interest" description="Disordered" evidence="1">
    <location>
        <begin position="253"/>
        <end position="324"/>
    </location>
</feature>
<feature type="compositionally biased region" description="Low complexity" evidence="1">
    <location>
        <begin position="163"/>
        <end position="174"/>
    </location>
</feature>
<name>A0A0C9MWI5_9FUNG</name>
<reference evidence="2" key="1">
    <citation type="submission" date="2014-09" db="EMBL/GenBank/DDBJ databases">
        <title>Draft genome sequence of an oleaginous Mucoromycotina fungus Mucor ambiguus NBRC6742.</title>
        <authorList>
            <person name="Takeda I."/>
            <person name="Yamane N."/>
            <person name="Morita T."/>
            <person name="Tamano K."/>
            <person name="Machida M."/>
            <person name="Baker S."/>
            <person name="Koike H."/>
        </authorList>
    </citation>
    <scope>NUCLEOTIDE SEQUENCE</scope>
    <source>
        <strain evidence="2">NBRC 6742</strain>
    </source>
</reference>
<dbReference type="EMBL" id="DF836470">
    <property type="protein sequence ID" value="GAN07897.1"/>
    <property type="molecule type" value="Genomic_DNA"/>
</dbReference>
<protein>
    <submittedName>
        <fullName evidence="2">Uncharacterized protein</fullName>
    </submittedName>
</protein>
<feature type="compositionally biased region" description="Polar residues" evidence="1">
    <location>
        <begin position="364"/>
        <end position="378"/>
    </location>
</feature>
<dbReference type="OrthoDB" id="2272836at2759"/>
<feature type="compositionally biased region" description="Pro residues" evidence="1">
    <location>
        <begin position="265"/>
        <end position="274"/>
    </location>
</feature>
<evidence type="ECO:0000313" key="2">
    <source>
        <dbReference type="EMBL" id="GAN07897.1"/>
    </source>
</evidence>
<organism evidence="2">
    <name type="scientific">Mucor ambiguus</name>
    <dbReference type="NCBI Taxonomy" id="91626"/>
    <lineage>
        <taxon>Eukaryota</taxon>
        <taxon>Fungi</taxon>
        <taxon>Fungi incertae sedis</taxon>
        <taxon>Mucoromycota</taxon>
        <taxon>Mucoromycotina</taxon>
        <taxon>Mucoromycetes</taxon>
        <taxon>Mucorales</taxon>
        <taxon>Mucorineae</taxon>
        <taxon>Mucoraceae</taxon>
        <taxon>Mucor</taxon>
    </lineage>
</organism>
<evidence type="ECO:0000256" key="1">
    <source>
        <dbReference type="SAM" id="MobiDB-lite"/>
    </source>
</evidence>
<keyword evidence="3" id="KW-1185">Reference proteome</keyword>
<evidence type="ECO:0000313" key="3">
    <source>
        <dbReference type="Proteomes" id="UP000053815"/>
    </source>
</evidence>
<feature type="region of interest" description="Disordered" evidence="1">
    <location>
        <begin position="1"/>
        <end position="39"/>
    </location>
</feature>
<proteinExistence type="predicted"/>
<feature type="region of interest" description="Disordered" evidence="1">
    <location>
        <begin position="163"/>
        <end position="239"/>
    </location>
</feature>
<feature type="compositionally biased region" description="Low complexity" evidence="1">
    <location>
        <begin position="348"/>
        <end position="363"/>
    </location>
</feature>
<dbReference type="AlphaFoldDB" id="A0A0C9MWI5"/>
<sequence length="442" mass="47761">MANHSPHPNSLSPHSKQPTSAFQWPIPPSSPSHMKSNTQQAMADITVKEILERYNEDPELLKYILTAKTEEDKKKAAKDTLRAEEARIQLRHMDLELCREQAKASARFERPVYPPGHPQPYPHAVQAIHHQTQIVAHTAHPHHPYPYYSLAPVQQQVLARFQQPPQHAPGQQQPPASPSMPYPHSAHPLCPPPADEKNFASRLPQFRQTSPSAAAGLSEETKKRSRASISSPNEVEQDKLLHTKVMEALKAKIQRGSGGPLSPLTAPPIRPPPSASTSASSQEHPNKKKKPTLPRPVVVHQAETASSPSPSPRSAKPVLPPIDTNLGRIDTVAKATATTTAHTVAKNNIDSTSSAASSNSSGSQENVKTESTGSTRQQRQQDAKSRIDINSTASPSDHILLNTRRARSLSPSSSASSSSSSSSSSAAAHINTTANTTKKIAS</sequence>
<gene>
    <name evidence="2" type="ORF">MAM1_0181c07401</name>
</gene>
<feature type="compositionally biased region" description="Low complexity" evidence="1">
    <location>
        <begin position="408"/>
        <end position="428"/>
    </location>
</feature>
<dbReference type="Proteomes" id="UP000053815">
    <property type="component" value="Unassembled WGS sequence"/>
</dbReference>
<feature type="compositionally biased region" description="Polar residues" evidence="1">
    <location>
        <begin position="430"/>
        <end position="442"/>
    </location>
</feature>